<dbReference type="InterPro" id="IPR036915">
    <property type="entry name" value="Cyclin-like_sf"/>
</dbReference>
<gene>
    <name evidence="1" type="ORF">IMZ38_03810</name>
</gene>
<dbReference type="KEGG" id="tcs:IMZ38_03810"/>
<keyword evidence="2" id="KW-1185">Reference proteome</keyword>
<dbReference type="CDD" id="cd00043">
    <property type="entry name" value="CYCLIN_SF"/>
    <property type="match status" value="1"/>
</dbReference>
<evidence type="ECO:0000313" key="1">
    <source>
        <dbReference type="EMBL" id="QOR95030.1"/>
    </source>
</evidence>
<evidence type="ECO:0000313" key="2">
    <source>
        <dbReference type="Proteomes" id="UP000593766"/>
    </source>
</evidence>
<sequence length="315" mass="34577">MVSDALEVLHNPSFKHATKQLNGRTKVALAVYVALRSRNICISPRCLEAWVTGGRNLFTYVLKALGLPGCEPLDYVIYASKKLRLDPSVAGNAVWIVLRLLDRFSSTRLKVDHPVRALSRSALAAGALYESGLVTGKKVFEKDLATVFCISEVSVRNAVKYVRECLKDEVRTWVEKAGREETERITAEASEGALFFKLAAQGESCAVIVFREPSGDEWERLARAVGLPVKGSIQLLDIVNTGSVDYKDLALEKSLAYLAAVKGLGLGDYGFVWCENQALTRILVNKGFRVAGLDPWGKKPVLVMDLNLLCSTPFA</sequence>
<reference evidence="1 2" key="1">
    <citation type="submission" date="2020-10" db="EMBL/GenBank/DDBJ databases">
        <title>Complete genome sequence of Thermosphaera aggregans strain 3507.</title>
        <authorList>
            <person name="Zayulina K.S."/>
            <person name="Elcheninov A.G."/>
            <person name="Toshchakov S.V."/>
            <person name="Kublanov I.V."/>
            <person name="Kochetkova T.V."/>
        </authorList>
    </citation>
    <scope>NUCLEOTIDE SEQUENCE [LARGE SCALE GENOMIC DNA]</scope>
    <source>
        <strain evidence="1 2">3507</strain>
    </source>
</reference>
<dbReference type="Proteomes" id="UP000593766">
    <property type="component" value="Chromosome"/>
</dbReference>
<dbReference type="RefSeq" id="WP_193436824.1">
    <property type="nucleotide sequence ID" value="NZ_CP063144.1"/>
</dbReference>
<organism evidence="1 2">
    <name type="scientific">Thermosphaera chiliense</name>
    <dbReference type="NCBI Taxonomy" id="3402707"/>
    <lineage>
        <taxon>Archaea</taxon>
        <taxon>Thermoproteota</taxon>
        <taxon>Thermoprotei</taxon>
        <taxon>Desulfurococcales</taxon>
        <taxon>Desulfurococcaceae</taxon>
        <taxon>Thermosphaera</taxon>
    </lineage>
</organism>
<protein>
    <submittedName>
        <fullName evidence="1">Uncharacterized protein</fullName>
    </submittedName>
</protein>
<dbReference type="SUPFAM" id="SSF47954">
    <property type="entry name" value="Cyclin-like"/>
    <property type="match status" value="1"/>
</dbReference>
<dbReference type="EMBL" id="CP063144">
    <property type="protein sequence ID" value="QOR95030.1"/>
    <property type="molecule type" value="Genomic_DNA"/>
</dbReference>
<dbReference type="OrthoDB" id="378005at2157"/>
<proteinExistence type="predicted"/>
<dbReference type="AlphaFoldDB" id="A0A7M1URX0"/>
<name>A0A7M1URX0_9CREN</name>
<dbReference type="GeneID" id="59454514"/>
<accession>A0A7M1URX0</accession>